<evidence type="ECO:0000313" key="1">
    <source>
        <dbReference type="EMBL" id="KAJ2814210.1"/>
    </source>
</evidence>
<accession>A0ACC1LRU4</accession>
<dbReference type="EMBL" id="JANBUP010000001">
    <property type="protein sequence ID" value="KAJ2814210.1"/>
    <property type="molecule type" value="Genomic_DNA"/>
</dbReference>
<comment type="caution">
    <text evidence="1">The sequence shown here is derived from an EMBL/GenBank/DDBJ whole genome shotgun (WGS) entry which is preliminary data.</text>
</comment>
<name>A0ACC1LRU4_9FUNG</name>
<dbReference type="Proteomes" id="UP001140096">
    <property type="component" value="Unassembled WGS sequence"/>
</dbReference>
<keyword evidence="1" id="KW-0012">Acyltransferase</keyword>
<gene>
    <name evidence="1" type="primary">fas2_1</name>
    <name evidence="1" type="ORF">H4S07_000008</name>
</gene>
<organism evidence="1 2">
    <name type="scientific">Coemansia furcata</name>
    <dbReference type="NCBI Taxonomy" id="417177"/>
    <lineage>
        <taxon>Eukaryota</taxon>
        <taxon>Fungi</taxon>
        <taxon>Fungi incertae sedis</taxon>
        <taxon>Zoopagomycota</taxon>
        <taxon>Kickxellomycotina</taxon>
        <taxon>Kickxellomycetes</taxon>
        <taxon>Kickxellales</taxon>
        <taxon>Kickxellaceae</taxon>
        <taxon>Coemansia</taxon>
    </lineage>
</organism>
<dbReference type="EC" id="2.3.1.86" evidence="1"/>
<protein>
    <submittedName>
        <fullName evidence="1">Fatty acid synthase alpha subunit Lsd1</fullName>
        <ecNumber evidence="1">2.3.1.86</ecNumber>
    </submittedName>
</protein>
<keyword evidence="1" id="KW-0808">Transferase</keyword>
<keyword evidence="2" id="KW-1185">Reference proteome</keyword>
<proteinExistence type="predicted"/>
<reference evidence="1" key="1">
    <citation type="submission" date="2022-07" db="EMBL/GenBank/DDBJ databases">
        <title>Phylogenomic reconstructions and comparative analyses of Kickxellomycotina fungi.</title>
        <authorList>
            <person name="Reynolds N.K."/>
            <person name="Stajich J.E."/>
            <person name="Barry K."/>
            <person name="Grigoriev I.V."/>
            <person name="Crous P."/>
            <person name="Smith M.E."/>
        </authorList>
    </citation>
    <scope>NUCLEOTIDE SEQUENCE</scope>
    <source>
        <strain evidence="1">CBS 102833</strain>
    </source>
</reference>
<evidence type="ECO:0000313" key="2">
    <source>
        <dbReference type="Proteomes" id="UP001140096"/>
    </source>
</evidence>
<sequence>MTTLEQVTLVRGSVTTTFDVARAHDAVVQDLVQTFSSDPTEVFSAIELHAAFIQHCVKCGGSEAALSAYDTFCQIYGTDTSDIHVIVQAQGLDKLAAGRVLKGYFSAWSLVNSRSERVSSSPALFSSGSVELMALFGGQRGFGNSIHEAIWLFDVYRPLLSDFVSHMSTFMHGESQGEHMLRMYPKGFDIFTWLTLPATMPDELYLLSMPVVVPLVALIQMMHVMVLYKTLGISPGELVKRFKVAVGHSQGVAIASVFSSLTDEQSLCDIGKRVLGILMLVGAIPQRKFPCPRLPVPTAQLVHQIADQEPCPTVSIQGLDKPTLDRLLTKFNNRQPASDLHMFIAVANAPNHFIVAGHINSAVSFVQLLSTESADLDEDQSRIPFPMRKPVINAQYTTISAPYHCPLFEPLVDKAYEVAAGKGWVLNSSDMQIEVRATDDGHDIRIEEDLTMLLLRCMLVLPVNWPLITQYPGITHIVDFGPGGLSGFGMLAYRNIEGLGIPVICAGALVSSSFKPFLGTKNELYKTDLADVATVPNWLAEFGPKLVRTAHDDQLHIDTPMSRVLGAPTVMVAGMTPTTVNECFVAAINNAGYHVELAGGGVFTEGEMKRKIDNLVKLVKPGQGITLNCIYVNQRQWSFQFPALLRMRAKGVPIAGLCIGGGVPSLDSATTIIDSLRSAGIRHVAFKPSTAEVIRHVVSIAKAHSDFPVVLQWTGGRAGGHHSFEDFHQPILETYAAVRACHNIVLVAGSGFGDADGSLPYLTGDWSVAFGRAPMPFDGILLGSRVMVAKEAGTSQAAKELIVAAPGLSDSEWHKTYDGPSGGVTTITSEYGELNHALSTRAMILATELINSILSQPREKHAALLLARKDEIISRLNSGYFRPWFGRKADGGIAYLEDMTYAEVISRLVELMYVKHQQRWIHDSYCRLVFDFISRAECRLGTDLPELSFMLEFQLALPLELAQSFTERYPAAESQLLHSEDVRFFISICKRRGQKPVPFILVLDSDFSVSFTKDSIWQSEDLDAVVDQDPQRVAIQQGPVAAGYSTIVNDPVKNILDGVYHGHIAALLSRDYNGDAASVPLVEYIGAQPGAVVLPASVNVQATDMARTYQLPSALDQLPDLDVWLNALAGSTKSWLRALLTTRVIVEGSSYVDNYAQRVLRPRLSQVATVYMDNSKPLSLAITSCHGDVHLLVECLDKRINLKIFQPTSTGIATLQYLFVYQPVQPLTPISLVTGHGDRIRRLYRETWIDNSDEPTEFEDHVDPDAQLLDRSFTITEDHVYSACQAVGNSSQHYSYATNSGLRAPLEFYYYAATPSIMRILASTVFGDGQLNVVHLYNKTELVDGSAPLMVGDSISSNMRVVEITNMASGKRVTIVGSISRSGQVIAHIETAFLSRNFAISVDNAFQRMSQQRFAILLTTAEDVAALEAKEWFVYSEDSLTRVSPGSRVEFHLDTKYRFLSENVYSSISTTGRAVISAPSGRLVHIANVDFEYGISIKDPVIEYLHRHEAASDTLMFDDDGYSLVSPSNQELMRVAVPNSNLEYAKVSADGNPIHTNPYVADIAGLPGTITHGQWTSASTRALVECYAANDEPERIRMYQTNFVGMVMPGDKLRTEMFHVGMKCGRMLVKGITSKVGGDPVLECTAEIDQPATAYVFTGQGSQEVGMGMELYKQSAAARDVWDRADRHMVEKYGVSLLNIVRTNPKELTVYFDSKTGEKLQCNYMSLVRKCSGDMSKYVPLFLEITSDSPSYTHRSPTGLLNSTQFTQVALVSFAMAAVADMRANLLVQNGAVFAGHSLGEYAALASISSIYTIESILDITFYRGLLMQSAVERDDQGRSQYGMVAVDPSRLGRYADKSVLTLAVSAICERSCELLQVVNYNVRGFQYVVAGTLRQLSVLRLVLNDISTHGAPSDGNWQAQISLIVSDVLASPVDSQPVRGHATIPLSGIDVPFHSRQLLSGVEELRTVLQEMVQPENINYSLLHLRYIPNLTAVPFEVSREYFDLVHSITQSSVAASVLDSWSDAALESEDKVSDLAATLVVELLAYQFASPVQWIDTQDILVGKLGVCRLVEIGVSPVLSGMATKTLKSESYADKHVDVLHFGRDRDAIYYTQQRPEVAKSTPVSLPALPATTAVVETISPASQSSGTADPLIDIPLQALDVVHALVAHKLKSSLADISTAKSIKSLIGGKSTLQNEIVGDLHKEFGSKVPDKAEDLSLQDLAVALGAFDDSLGKYSQVQLARMFSSKLPGGFTLSSARSTLQSAYGLGPQRQDALLLVALTMEPPNRLSGEAEAKSWLGTVAQVYAAKAGITYATIGVGSSGSQVGTPVISNAEMEKMQQKQHEYIRQQIQVLARYAGMDLREGARLAEDEKAKATKMQTKLDGISAELGDEFIDGIKPLFDARKARHFDSSWNWARQEAYELIQKAIVVCASGSTNAPISVDQAALQRLSNRSSPGLLQMLAGSLSILKAAKNDSLEPAIQLVLQLHDVCAQSLAQPPVYRELSTPTGPQVDIGSDGTVTYSEVPRPGEPSLSAFIDHMRQPAAPDKPPFIHFKRQLDQYDWTYCTEPSKMFYEVLGDICRSGLSFAGKTALVTGCGRGSIGADIVSGLLSGGAKVIATTSSYSRKTTLFFEDIYRTQGARGSELIVVPFNQGSTGDIKQLVNYVYRASGAAKGLGWDLDYVFPFAAVSDIGSLATNLGPHSEFAQRVQLTNVMRLLGSIKSAKEQLGYNTRSSLVVLPLSSNRGNFGGDGLYGECKLGLTSAFARWRSESWQDYLSIVGAVIGWTRGTGLMNPNNMIAPQFEELGVRTFSTREMAFSILGLVHPRIRRAARHQPVWADFDGGMAYVKDVNILLTKARSSIQRKSSTLQVIARETSLDFSAMTFRSTLKCNALTDERPLAKHKHHFPAPRYYDQLQHLRHLQGMVNLDKVVVVTGYGEVSPHGNAETRWEMEAYGEFSLEGCIELAWIMGLIKHYDGALKSTGAMYVGWVDAKTEEPIRDVDVKPLYEEYILAHTGIRLIEPELSHGYDPNKRTLLREIQIEHDMEPFEATADEAATFKLESGSNVDIWENTAGGSWSVRFLKGALIRVPMALQANRLVAALVPTGWNPRRYGIPDDVVKQVDQVTLYALVATVEALVRSGITDPYELYQYFHVSEVGNTTGSGMGGMNTIQHVFKGRFLDKELRGDALQEMFISTVQAWVNMLLMSSSGPVKPVVGACATAVLSMDVAIETIQSGKARVMIAGSVDDFIEESSVEFANLGATSNSVEEFARGRTPSDMCRPCTSTRNGFMEGHGAGIVTLMSASAAIELGAPIYGIIAMSGTATDKQGQSVPAPGKGVLTSAREACDSILPSRLLNFDYRRRQLQRELAALDTRKQEELADLADMVKSPTDSVELLVARHIAQVEEDHAHHRRMLQDMWGNEFWKGRPGISALRGSLAVWGLTADDIGLASFHGTSTVANDKNESDVFNAQLSHLGRTPGHVMPVVCQKWLTGHPKGPAASFMLNGVIQSLRTGLIPGNRNADNIDKELEEFDYALYLSKSIQTSGIKAGLIKSFGFGQVGGELLVIHPDYILATLTRKQLDEYNVKLQKRNTKSERYWQDTFVGNHPFVQIKSSPPFTAEQERSVYLNPLARAKYDSKSGVYKF</sequence>